<comment type="similarity">
    <text evidence="1">Belongs to the eukaryotic ribosomal protein eL42 family.</text>
</comment>
<dbReference type="GO" id="GO:0006412">
    <property type="term" value="P:translation"/>
    <property type="evidence" value="ECO:0007669"/>
    <property type="project" value="InterPro"/>
</dbReference>
<dbReference type="Proteomes" id="UP000688947">
    <property type="component" value="Unassembled WGS sequence"/>
</dbReference>
<protein>
    <recommendedName>
        <fullName evidence="6">60S ribosomal protein L44</fullName>
    </recommendedName>
</protein>
<sequence>MVGIPKKRQTFCKKCKKHTVQKVTQYKRDKPTATAQGARRYAAKQKGFGGQTKEIFHKKAKTAKKIVLRLECKKFKCKKQMAIKRTKHLEFGEKKKNIDPQY</sequence>
<dbReference type="GO" id="GO:0005840">
    <property type="term" value="C:ribosome"/>
    <property type="evidence" value="ECO:0007669"/>
    <property type="project" value="UniProtKB-KW"/>
</dbReference>
<name>A0A8T1V059_9STRA</name>
<accession>A0A8T1V059</accession>
<evidence type="ECO:0000313" key="5">
    <source>
        <dbReference type="Proteomes" id="UP000688947"/>
    </source>
</evidence>
<dbReference type="PANTHER" id="PTHR10369">
    <property type="entry name" value="60S RIBOSOMAL PROTEIN L36A/L44"/>
    <property type="match status" value="1"/>
</dbReference>
<dbReference type="InterPro" id="IPR000552">
    <property type="entry name" value="Ribosomal_eL44"/>
</dbReference>
<comment type="caution">
    <text evidence="4">The sequence shown here is derived from an EMBL/GenBank/DDBJ whole genome shotgun (WGS) entry which is preliminary data.</text>
</comment>
<keyword evidence="2" id="KW-0689">Ribosomal protein</keyword>
<dbReference type="GO" id="GO:0003735">
    <property type="term" value="F:structural constituent of ribosome"/>
    <property type="evidence" value="ECO:0007669"/>
    <property type="project" value="InterPro"/>
</dbReference>
<evidence type="ECO:0000256" key="1">
    <source>
        <dbReference type="ARBA" id="ARBA00009364"/>
    </source>
</evidence>
<gene>
    <name evidence="4" type="ORF">JG687_00000729</name>
</gene>
<keyword evidence="3" id="KW-0687">Ribonucleoprotein</keyword>
<evidence type="ECO:0000313" key="4">
    <source>
        <dbReference type="EMBL" id="KAG6973723.1"/>
    </source>
</evidence>
<dbReference type="Pfam" id="PF00935">
    <property type="entry name" value="Ribosomal_L44"/>
    <property type="match status" value="1"/>
</dbReference>
<dbReference type="AlphaFoldDB" id="A0A8T1V059"/>
<dbReference type="FunFam" id="3.10.450.80:FF:000001">
    <property type="entry name" value="60S ribosomal protein L44"/>
    <property type="match status" value="1"/>
</dbReference>
<dbReference type="VEuPathDB" id="FungiDB:PC110_g2561"/>
<dbReference type="GO" id="GO:1990904">
    <property type="term" value="C:ribonucleoprotein complex"/>
    <property type="evidence" value="ECO:0007669"/>
    <property type="project" value="UniProtKB-KW"/>
</dbReference>
<evidence type="ECO:0008006" key="6">
    <source>
        <dbReference type="Google" id="ProtNLM"/>
    </source>
</evidence>
<evidence type="ECO:0000256" key="3">
    <source>
        <dbReference type="ARBA" id="ARBA00023274"/>
    </source>
</evidence>
<dbReference type="OrthoDB" id="2967263at2759"/>
<reference evidence="4" key="1">
    <citation type="submission" date="2021-01" db="EMBL/GenBank/DDBJ databases">
        <title>Phytophthora aleatoria, a newly-described species from Pinus radiata is distinct from Phytophthora cactorum isolates based on comparative genomics.</title>
        <authorList>
            <person name="Mcdougal R."/>
            <person name="Panda P."/>
            <person name="Williams N."/>
            <person name="Studholme D.J."/>
        </authorList>
    </citation>
    <scope>NUCLEOTIDE SEQUENCE</scope>
    <source>
        <strain evidence="4">NZFS 3830</strain>
    </source>
</reference>
<evidence type="ECO:0000256" key="2">
    <source>
        <dbReference type="ARBA" id="ARBA00022980"/>
    </source>
</evidence>
<proteinExistence type="inferred from homology"/>
<organism evidence="4 5">
    <name type="scientific">Phytophthora cactorum</name>
    <dbReference type="NCBI Taxonomy" id="29920"/>
    <lineage>
        <taxon>Eukaryota</taxon>
        <taxon>Sar</taxon>
        <taxon>Stramenopiles</taxon>
        <taxon>Oomycota</taxon>
        <taxon>Peronosporomycetes</taxon>
        <taxon>Peronosporales</taxon>
        <taxon>Peronosporaceae</taxon>
        <taxon>Phytophthora</taxon>
    </lineage>
</organism>
<dbReference type="EMBL" id="JAENGZ010000015">
    <property type="protein sequence ID" value="KAG6973723.1"/>
    <property type="molecule type" value="Genomic_DNA"/>
</dbReference>